<keyword evidence="3 5" id="KW-0808">Transferase</keyword>
<dbReference type="eggNOG" id="COG0237">
    <property type="taxonomic scope" value="Bacteria"/>
</dbReference>
<evidence type="ECO:0000256" key="4">
    <source>
        <dbReference type="NCBIfam" id="TIGR00152"/>
    </source>
</evidence>
<comment type="subcellular location">
    <subcellularLocation>
        <location evidence="3">Cytoplasm</location>
    </subcellularLocation>
</comment>
<gene>
    <name evidence="3" type="primary">coaE</name>
    <name evidence="5" type="ORF">BCHO_1142</name>
</gene>
<dbReference type="NCBIfam" id="TIGR00152">
    <property type="entry name" value="dephospho-CoA kinase"/>
    <property type="match status" value="1"/>
</dbReference>
<dbReference type="InterPro" id="IPR001977">
    <property type="entry name" value="Depp_CoAkinase"/>
</dbReference>
<dbReference type="EMBL" id="JGYU01000006">
    <property type="protein sequence ID" value="KFI57113.1"/>
    <property type="molecule type" value="Genomic_DNA"/>
</dbReference>
<dbReference type="AlphaFoldDB" id="A0A087AEB3"/>
<dbReference type="Proteomes" id="UP000028995">
    <property type="component" value="Unassembled WGS sequence"/>
</dbReference>
<organism evidence="5 6">
    <name type="scientific">Bifidobacterium choerinum</name>
    <dbReference type="NCBI Taxonomy" id="35760"/>
    <lineage>
        <taxon>Bacteria</taxon>
        <taxon>Bacillati</taxon>
        <taxon>Actinomycetota</taxon>
        <taxon>Actinomycetes</taxon>
        <taxon>Bifidobacteriales</taxon>
        <taxon>Bifidobacteriaceae</taxon>
        <taxon>Bifidobacterium</taxon>
    </lineage>
</organism>
<comment type="catalytic activity">
    <reaction evidence="3">
        <text>3'-dephospho-CoA + ATP = ADP + CoA + H(+)</text>
        <dbReference type="Rhea" id="RHEA:18245"/>
        <dbReference type="ChEBI" id="CHEBI:15378"/>
        <dbReference type="ChEBI" id="CHEBI:30616"/>
        <dbReference type="ChEBI" id="CHEBI:57287"/>
        <dbReference type="ChEBI" id="CHEBI:57328"/>
        <dbReference type="ChEBI" id="CHEBI:456216"/>
        <dbReference type="EC" id="2.7.1.24"/>
    </reaction>
</comment>
<comment type="caution">
    <text evidence="5">The sequence shown here is derived from an EMBL/GenBank/DDBJ whole genome shotgun (WGS) entry which is preliminary data.</text>
</comment>
<dbReference type="Pfam" id="PF01121">
    <property type="entry name" value="CoaE"/>
    <property type="match status" value="1"/>
</dbReference>
<feature type="binding site" evidence="3">
    <location>
        <begin position="19"/>
        <end position="24"/>
    </location>
    <ligand>
        <name>ATP</name>
        <dbReference type="ChEBI" id="CHEBI:30616"/>
    </ligand>
</feature>
<keyword evidence="6" id="KW-1185">Reference proteome</keyword>
<dbReference type="GO" id="GO:0005737">
    <property type="term" value="C:cytoplasm"/>
    <property type="evidence" value="ECO:0007669"/>
    <property type="project" value="UniProtKB-SubCell"/>
</dbReference>
<evidence type="ECO:0000313" key="5">
    <source>
        <dbReference type="EMBL" id="KFI57113.1"/>
    </source>
</evidence>
<keyword evidence="1 3" id="KW-0547">Nucleotide-binding</keyword>
<sequence length="216" mass="23385">MQGESGRRFVRVGLTGGIAAGKSTVAARMAADGADVIDYDFLAHILQEPCSPIIAPLAEAFGTDVVGAEGGIDRKVLAERVFGAGADEHALETLNGIMHPNVYDLARNRERSILARGGRRVIVHDVPLLGEVMDTIPFTFDSVVCVVAPADERVRRLVATRGMTPEQARVRVRGQGDDASRLRYADVVIDASQPIEQMFECVDRLVAAWFADGQRE</sequence>
<evidence type="ECO:0000256" key="3">
    <source>
        <dbReference type="HAMAP-Rule" id="MF_00376"/>
    </source>
</evidence>
<dbReference type="PROSITE" id="PS51219">
    <property type="entry name" value="DPCK"/>
    <property type="match status" value="1"/>
</dbReference>
<dbReference type="Gene3D" id="3.40.50.300">
    <property type="entry name" value="P-loop containing nucleotide triphosphate hydrolases"/>
    <property type="match status" value="1"/>
</dbReference>
<name>A0A087AEB3_9BIFI</name>
<evidence type="ECO:0000313" key="6">
    <source>
        <dbReference type="Proteomes" id="UP000028995"/>
    </source>
</evidence>
<dbReference type="CDD" id="cd02022">
    <property type="entry name" value="DPCK"/>
    <property type="match status" value="1"/>
</dbReference>
<dbReference type="PANTHER" id="PTHR10695">
    <property type="entry name" value="DEPHOSPHO-COA KINASE-RELATED"/>
    <property type="match status" value="1"/>
</dbReference>
<comment type="pathway">
    <text evidence="3">Cofactor biosynthesis; coenzyme A biosynthesis; CoA from (R)-pantothenate: step 5/5.</text>
</comment>
<dbReference type="GO" id="GO:0005524">
    <property type="term" value="F:ATP binding"/>
    <property type="evidence" value="ECO:0007669"/>
    <property type="project" value="UniProtKB-UniRule"/>
</dbReference>
<dbReference type="OrthoDB" id="9812943at2"/>
<protein>
    <recommendedName>
        <fullName evidence="3 4">Dephospho-CoA kinase</fullName>
        <ecNumber evidence="3 4">2.7.1.24</ecNumber>
    </recommendedName>
    <alternativeName>
        <fullName evidence="3">Dephosphocoenzyme A kinase</fullName>
    </alternativeName>
</protein>
<evidence type="ECO:0000256" key="2">
    <source>
        <dbReference type="ARBA" id="ARBA00022840"/>
    </source>
</evidence>
<proteinExistence type="inferred from homology"/>
<keyword evidence="3" id="KW-0173">Coenzyme A biosynthesis</keyword>
<dbReference type="PANTHER" id="PTHR10695:SF46">
    <property type="entry name" value="BIFUNCTIONAL COENZYME A SYNTHASE-RELATED"/>
    <property type="match status" value="1"/>
</dbReference>
<dbReference type="EC" id="2.7.1.24" evidence="3 4"/>
<comment type="function">
    <text evidence="3">Catalyzes the phosphorylation of the 3'-hydroxyl group of dephosphocoenzyme A to form coenzyme A.</text>
</comment>
<dbReference type="InterPro" id="IPR027417">
    <property type="entry name" value="P-loop_NTPase"/>
</dbReference>
<accession>A0A087AEB3</accession>
<keyword evidence="3 5" id="KW-0418">Kinase</keyword>
<dbReference type="RefSeq" id="WP_024541271.1">
    <property type="nucleotide sequence ID" value="NZ_JGYU01000006.1"/>
</dbReference>
<dbReference type="HAMAP" id="MF_00376">
    <property type="entry name" value="Dephospho_CoA_kinase"/>
    <property type="match status" value="1"/>
</dbReference>
<dbReference type="STRING" id="35760.BCHO_1142"/>
<dbReference type="GO" id="GO:0015937">
    <property type="term" value="P:coenzyme A biosynthetic process"/>
    <property type="evidence" value="ECO:0007669"/>
    <property type="project" value="UniProtKB-UniRule"/>
</dbReference>
<dbReference type="SUPFAM" id="SSF52540">
    <property type="entry name" value="P-loop containing nucleoside triphosphate hydrolases"/>
    <property type="match status" value="1"/>
</dbReference>
<dbReference type="UniPathway" id="UPA00241">
    <property type="reaction ID" value="UER00356"/>
</dbReference>
<comment type="similarity">
    <text evidence="3">Belongs to the CoaE family.</text>
</comment>
<evidence type="ECO:0000256" key="1">
    <source>
        <dbReference type="ARBA" id="ARBA00022741"/>
    </source>
</evidence>
<keyword evidence="3" id="KW-0963">Cytoplasm</keyword>
<dbReference type="GO" id="GO:0004140">
    <property type="term" value="F:dephospho-CoA kinase activity"/>
    <property type="evidence" value="ECO:0007669"/>
    <property type="project" value="UniProtKB-UniRule"/>
</dbReference>
<keyword evidence="2 3" id="KW-0067">ATP-binding</keyword>
<reference evidence="5 6" key="1">
    <citation type="submission" date="2014-03" db="EMBL/GenBank/DDBJ databases">
        <title>Genomics of Bifidobacteria.</title>
        <authorList>
            <person name="Ventura M."/>
            <person name="Milani C."/>
            <person name="Lugli G.A."/>
        </authorList>
    </citation>
    <scope>NUCLEOTIDE SEQUENCE [LARGE SCALE GENOMIC DNA]</scope>
    <source>
        <strain evidence="5 6">LMG 10510</strain>
    </source>
</reference>